<dbReference type="InterPro" id="IPR011009">
    <property type="entry name" value="Kinase-like_dom_sf"/>
</dbReference>
<evidence type="ECO:0000256" key="7">
    <source>
        <dbReference type="ARBA" id="ARBA00022741"/>
    </source>
</evidence>
<keyword evidence="20" id="KW-1185">Reference proteome</keyword>
<evidence type="ECO:0000256" key="1">
    <source>
        <dbReference type="ARBA" id="ARBA00004123"/>
    </source>
</evidence>
<keyword evidence="7 16" id="KW-0547">Nucleotide-binding</keyword>
<dbReference type="PROSITE" id="PS00108">
    <property type="entry name" value="PROTEIN_KINASE_ST"/>
    <property type="match status" value="1"/>
</dbReference>
<dbReference type="InterPro" id="IPR000719">
    <property type="entry name" value="Prot_kinase_dom"/>
</dbReference>
<dbReference type="InterPro" id="IPR050108">
    <property type="entry name" value="CDK"/>
</dbReference>
<dbReference type="Proteomes" id="UP000664521">
    <property type="component" value="Unassembled WGS sequence"/>
</dbReference>
<comment type="catalytic activity">
    <reaction evidence="13">
        <text>L-seryl-[protein] + ATP = O-phospho-L-seryl-[protein] + ADP + H(+)</text>
        <dbReference type="Rhea" id="RHEA:17989"/>
        <dbReference type="Rhea" id="RHEA-COMP:9863"/>
        <dbReference type="Rhea" id="RHEA-COMP:11604"/>
        <dbReference type="ChEBI" id="CHEBI:15378"/>
        <dbReference type="ChEBI" id="CHEBI:29999"/>
        <dbReference type="ChEBI" id="CHEBI:30616"/>
        <dbReference type="ChEBI" id="CHEBI:83421"/>
        <dbReference type="ChEBI" id="CHEBI:456216"/>
        <dbReference type="EC" id="2.7.11.22"/>
    </reaction>
</comment>
<keyword evidence="8 19" id="KW-0418">Kinase</keyword>
<keyword evidence="10" id="KW-0539">Nucleus</keyword>
<dbReference type="GO" id="GO:0004693">
    <property type="term" value="F:cyclin-dependent protein serine/threonine kinase activity"/>
    <property type="evidence" value="ECO:0007669"/>
    <property type="project" value="UniProtKB-EC"/>
</dbReference>
<dbReference type="PROSITE" id="PS00107">
    <property type="entry name" value="PROTEIN_KINASE_ATP"/>
    <property type="match status" value="1"/>
</dbReference>
<dbReference type="EC" id="2.7.11.23" evidence="3"/>
<dbReference type="GO" id="GO:0005634">
    <property type="term" value="C:nucleus"/>
    <property type="evidence" value="ECO:0007669"/>
    <property type="project" value="UniProtKB-SubCell"/>
</dbReference>
<accession>A0A8H3G4R0</accession>
<sequence>MASPMLNGSSHSPIGTALVHKNQPSKRSLELLPNGQPRFHGCSSIKRYNIVSKLGEGTFGEVYKAVSLKTNRAVALKKILMHHEKEGFPITALREIKLLKLLSHPNILKLEEVVVERKKEENNRRAILYMVTPYMDHDLSGLLENPAVRFSEPQIKCYMLQLLQGLQFLHASKILHRDMKAANLLINNEGVLQIADFGLARPYDDPAPEPGKGGGEATRDYTTMVVTRWYRPPELLLHLRRYTTAVDMWGVGCVFGEMFKGRPILMGNSDLDQAQKIFALVGSPTEDNMPGWSLLPGCDGVTTFEQKPNALHQAFREQGSSAISLLNELLKLDWRKRINAMDAIKHPYFTQVPLPAKPGDLPRFEDSHELDRRKFRGQKAAPPPAPAGGTVGMGPNGDFTHGVGPPNHHLSGYRGGNGNYPNGQGQYGPRRDHYDGRQQVPPVYDHRNPASHGPPPHRPTWARDVNGLPPGPGLPPRPPGPPPSAVTWGGQGRAPLVREDSRGGQPNGARDTYIPSYAANRENRDRVYRGRDCEQRNDDRGDRGRYDDRREQGPRELGRRRSRSPDIPRDRDRNRETYRR</sequence>
<evidence type="ECO:0000256" key="17">
    <source>
        <dbReference type="SAM" id="MobiDB-lite"/>
    </source>
</evidence>
<evidence type="ECO:0000256" key="11">
    <source>
        <dbReference type="ARBA" id="ARBA00041018"/>
    </source>
</evidence>
<protein>
    <recommendedName>
        <fullName evidence="11">Serine/threonine-protein kinase BUR1</fullName>
        <ecNumber evidence="4">2.7.11.22</ecNumber>
        <ecNumber evidence="3">2.7.11.23</ecNumber>
    </recommendedName>
    <alternativeName>
        <fullName evidence="15">Serine/threonine-protein kinase bur1</fullName>
    </alternativeName>
</protein>
<dbReference type="FunFam" id="3.30.200.20:FF:000514">
    <property type="entry name" value="Serine/threonine-protein kinase BUR1"/>
    <property type="match status" value="1"/>
</dbReference>
<dbReference type="AlphaFoldDB" id="A0A8H3G4R0"/>
<evidence type="ECO:0000256" key="12">
    <source>
        <dbReference type="ARBA" id="ARBA00047811"/>
    </source>
</evidence>
<comment type="catalytic activity">
    <reaction evidence="14">
        <text>[DNA-directed RNA polymerase] + ATP = phospho-[DNA-directed RNA polymerase] + ADP + H(+)</text>
        <dbReference type="Rhea" id="RHEA:10216"/>
        <dbReference type="Rhea" id="RHEA-COMP:11321"/>
        <dbReference type="Rhea" id="RHEA-COMP:11322"/>
        <dbReference type="ChEBI" id="CHEBI:15378"/>
        <dbReference type="ChEBI" id="CHEBI:30616"/>
        <dbReference type="ChEBI" id="CHEBI:43176"/>
        <dbReference type="ChEBI" id="CHEBI:68546"/>
        <dbReference type="ChEBI" id="CHEBI:456216"/>
        <dbReference type="EC" id="2.7.11.23"/>
    </reaction>
</comment>
<comment type="subcellular location">
    <subcellularLocation>
        <location evidence="1">Nucleus</location>
    </subcellularLocation>
</comment>
<feature type="compositionally biased region" description="Low complexity" evidence="17">
    <location>
        <begin position="419"/>
        <end position="428"/>
    </location>
</feature>
<dbReference type="EMBL" id="CAJPDS010000094">
    <property type="protein sequence ID" value="CAF9936732.1"/>
    <property type="molecule type" value="Genomic_DNA"/>
</dbReference>
<proteinExistence type="inferred from homology"/>
<evidence type="ECO:0000313" key="19">
    <source>
        <dbReference type="EMBL" id="CAF9936732.1"/>
    </source>
</evidence>
<comment type="similarity">
    <text evidence="2">Belongs to the protein kinase superfamily. CMGC Ser/Thr protein kinase family. CDC2/CDKX subfamily.</text>
</comment>
<feature type="binding site" evidence="16">
    <location>
        <position position="77"/>
    </location>
    <ligand>
        <name>ATP</name>
        <dbReference type="ChEBI" id="CHEBI:30616"/>
    </ligand>
</feature>
<dbReference type="PANTHER" id="PTHR24056:SF233">
    <property type="entry name" value="CYCLIN-DEPENDENT KINASE 9"/>
    <property type="match status" value="1"/>
</dbReference>
<evidence type="ECO:0000256" key="4">
    <source>
        <dbReference type="ARBA" id="ARBA00012425"/>
    </source>
</evidence>
<evidence type="ECO:0000256" key="2">
    <source>
        <dbReference type="ARBA" id="ARBA00006485"/>
    </source>
</evidence>
<evidence type="ECO:0000256" key="6">
    <source>
        <dbReference type="ARBA" id="ARBA00022679"/>
    </source>
</evidence>
<dbReference type="OrthoDB" id="28397at2759"/>
<reference evidence="19" key="1">
    <citation type="submission" date="2021-03" db="EMBL/GenBank/DDBJ databases">
        <authorList>
            <person name="Tagirdzhanova G."/>
        </authorList>
    </citation>
    <scope>NUCLEOTIDE SEQUENCE</scope>
</reference>
<evidence type="ECO:0000256" key="5">
    <source>
        <dbReference type="ARBA" id="ARBA00022527"/>
    </source>
</evidence>
<organism evidence="19 20">
    <name type="scientific">Heterodermia speciosa</name>
    <dbReference type="NCBI Taxonomy" id="116794"/>
    <lineage>
        <taxon>Eukaryota</taxon>
        <taxon>Fungi</taxon>
        <taxon>Dikarya</taxon>
        <taxon>Ascomycota</taxon>
        <taxon>Pezizomycotina</taxon>
        <taxon>Lecanoromycetes</taxon>
        <taxon>OSLEUM clade</taxon>
        <taxon>Lecanoromycetidae</taxon>
        <taxon>Caliciales</taxon>
        <taxon>Physciaceae</taxon>
        <taxon>Heterodermia</taxon>
    </lineage>
</organism>
<evidence type="ECO:0000256" key="3">
    <source>
        <dbReference type="ARBA" id="ARBA00012409"/>
    </source>
</evidence>
<dbReference type="GO" id="GO:0008353">
    <property type="term" value="F:RNA polymerase II CTD heptapeptide repeat kinase activity"/>
    <property type="evidence" value="ECO:0007669"/>
    <property type="project" value="UniProtKB-EC"/>
</dbReference>
<feature type="region of interest" description="Disordered" evidence="17">
    <location>
        <begin position="375"/>
        <end position="580"/>
    </location>
</feature>
<feature type="domain" description="Protein kinase" evidence="18">
    <location>
        <begin position="48"/>
        <end position="349"/>
    </location>
</feature>
<evidence type="ECO:0000256" key="15">
    <source>
        <dbReference type="ARBA" id="ARBA00073250"/>
    </source>
</evidence>
<name>A0A8H3G4R0_9LECA</name>
<dbReference type="CDD" id="cd07866">
    <property type="entry name" value="STKc_BUR1"/>
    <property type="match status" value="1"/>
</dbReference>
<keyword evidence="9 16" id="KW-0067">ATP-binding</keyword>
<keyword evidence="6" id="KW-0808">Transferase</keyword>
<feature type="compositionally biased region" description="Pro residues" evidence="17">
    <location>
        <begin position="469"/>
        <end position="484"/>
    </location>
</feature>
<dbReference type="EC" id="2.7.11.22" evidence="4"/>
<dbReference type="Gene3D" id="3.30.200.20">
    <property type="entry name" value="Phosphorylase Kinase, domain 1"/>
    <property type="match status" value="1"/>
</dbReference>
<gene>
    <name evidence="19" type="primary">BUR1</name>
    <name evidence="19" type="ORF">HETSPECPRED_010432</name>
</gene>
<evidence type="ECO:0000256" key="8">
    <source>
        <dbReference type="ARBA" id="ARBA00022777"/>
    </source>
</evidence>
<evidence type="ECO:0000259" key="18">
    <source>
        <dbReference type="PROSITE" id="PS50011"/>
    </source>
</evidence>
<comment type="catalytic activity">
    <reaction evidence="12">
        <text>L-threonyl-[protein] + ATP = O-phospho-L-threonyl-[protein] + ADP + H(+)</text>
        <dbReference type="Rhea" id="RHEA:46608"/>
        <dbReference type="Rhea" id="RHEA-COMP:11060"/>
        <dbReference type="Rhea" id="RHEA-COMP:11605"/>
        <dbReference type="ChEBI" id="CHEBI:15378"/>
        <dbReference type="ChEBI" id="CHEBI:30013"/>
        <dbReference type="ChEBI" id="CHEBI:30616"/>
        <dbReference type="ChEBI" id="CHEBI:61977"/>
        <dbReference type="ChEBI" id="CHEBI:456216"/>
        <dbReference type="EC" id="2.7.11.22"/>
    </reaction>
</comment>
<dbReference type="PANTHER" id="PTHR24056">
    <property type="entry name" value="CELL DIVISION PROTEIN KINASE"/>
    <property type="match status" value="1"/>
</dbReference>
<evidence type="ECO:0000313" key="20">
    <source>
        <dbReference type="Proteomes" id="UP000664521"/>
    </source>
</evidence>
<comment type="caution">
    <text evidence="19">The sequence shown here is derived from an EMBL/GenBank/DDBJ whole genome shotgun (WGS) entry which is preliminary data.</text>
</comment>
<evidence type="ECO:0000256" key="9">
    <source>
        <dbReference type="ARBA" id="ARBA00022840"/>
    </source>
</evidence>
<dbReference type="SMART" id="SM00220">
    <property type="entry name" value="S_TKc"/>
    <property type="match status" value="1"/>
</dbReference>
<feature type="compositionally biased region" description="Basic and acidic residues" evidence="17">
    <location>
        <begin position="521"/>
        <end position="580"/>
    </location>
</feature>
<dbReference type="SUPFAM" id="SSF56112">
    <property type="entry name" value="Protein kinase-like (PK-like)"/>
    <property type="match status" value="1"/>
</dbReference>
<dbReference type="InterPro" id="IPR008271">
    <property type="entry name" value="Ser/Thr_kinase_AS"/>
</dbReference>
<dbReference type="Pfam" id="PF00069">
    <property type="entry name" value="Pkinase"/>
    <property type="match status" value="1"/>
</dbReference>
<dbReference type="FunFam" id="1.10.510.10:FF:000562">
    <property type="entry name" value="Serine/threonine-protein kinase bur1"/>
    <property type="match status" value="1"/>
</dbReference>
<evidence type="ECO:0000256" key="10">
    <source>
        <dbReference type="ARBA" id="ARBA00023242"/>
    </source>
</evidence>
<evidence type="ECO:0000256" key="16">
    <source>
        <dbReference type="PROSITE-ProRule" id="PRU10141"/>
    </source>
</evidence>
<evidence type="ECO:0000256" key="14">
    <source>
        <dbReference type="ARBA" id="ARBA00049280"/>
    </source>
</evidence>
<keyword evidence="5 19" id="KW-0723">Serine/threonine-protein kinase</keyword>
<dbReference type="InterPro" id="IPR017441">
    <property type="entry name" value="Protein_kinase_ATP_BS"/>
</dbReference>
<dbReference type="PROSITE" id="PS50011">
    <property type="entry name" value="PROTEIN_KINASE_DOM"/>
    <property type="match status" value="1"/>
</dbReference>
<dbReference type="GO" id="GO:0005524">
    <property type="term" value="F:ATP binding"/>
    <property type="evidence" value="ECO:0007669"/>
    <property type="project" value="UniProtKB-UniRule"/>
</dbReference>
<dbReference type="Gene3D" id="1.10.510.10">
    <property type="entry name" value="Transferase(Phosphotransferase) domain 1"/>
    <property type="match status" value="1"/>
</dbReference>
<evidence type="ECO:0000256" key="13">
    <source>
        <dbReference type="ARBA" id="ARBA00048367"/>
    </source>
</evidence>